<gene>
    <name evidence="1" type="ORF">Godav_018205</name>
</gene>
<feature type="non-terminal residue" evidence="1">
    <location>
        <position position="26"/>
    </location>
</feature>
<reference evidence="1 2" key="1">
    <citation type="journal article" date="2019" name="Genome Biol. Evol.">
        <title>Insights into the evolution of the New World diploid cottons (Gossypium, subgenus Houzingenia) based on genome sequencing.</title>
        <authorList>
            <person name="Grover C.E."/>
            <person name="Arick M.A. 2nd"/>
            <person name="Thrash A."/>
            <person name="Conover J.L."/>
            <person name="Sanders W.S."/>
            <person name="Peterson D.G."/>
            <person name="Frelichowski J.E."/>
            <person name="Scheffler J.A."/>
            <person name="Scheffler B.E."/>
            <person name="Wendel J.F."/>
        </authorList>
    </citation>
    <scope>NUCLEOTIDE SEQUENCE [LARGE SCALE GENOMIC DNA]</scope>
    <source>
        <strain evidence="1">27</strain>
        <tissue evidence="1">Leaf</tissue>
    </source>
</reference>
<name>A0A7J8QWH3_GOSDV</name>
<dbReference type="AlphaFoldDB" id="A0A7J8QWH3"/>
<comment type="caution">
    <text evidence="1">The sequence shown here is derived from an EMBL/GenBank/DDBJ whole genome shotgun (WGS) entry which is preliminary data.</text>
</comment>
<evidence type="ECO:0000313" key="2">
    <source>
        <dbReference type="Proteomes" id="UP000593561"/>
    </source>
</evidence>
<proteinExistence type="predicted"/>
<sequence>MRGSIDFYRERGGRMVKHYRWRRSMV</sequence>
<evidence type="ECO:0000313" key="1">
    <source>
        <dbReference type="EMBL" id="MBA0605653.1"/>
    </source>
</evidence>
<dbReference type="Proteomes" id="UP000593561">
    <property type="component" value="Unassembled WGS sequence"/>
</dbReference>
<dbReference type="EMBL" id="JABFAC010000001">
    <property type="protein sequence ID" value="MBA0605653.1"/>
    <property type="molecule type" value="Genomic_DNA"/>
</dbReference>
<protein>
    <submittedName>
        <fullName evidence="1">Uncharacterized protein</fullName>
    </submittedName>
</protein>
<keyword evidence="2" id="KW-1185">Reference proteome</keyword>
<accession>A0A7J8QWH3</accession>
<organism evidence="1 2">
    <name type="scientific">Gossypium davidsonii</name>
    <name type="common">Davidson's cotton</name>
    <name type="synonym">Gossypium klotzschianum subsp. davidsonii</name>
    <dbReference type="NCBI Taxonomy" id="34287"/>
    <lineage>
        <taxon>Eukaryota</taxon>
        <taxon>Viridiplantae</taxon>
        <taxon>Streptophyta</taxon>
        <taxon>Embryophyta</taxon>
        <taxon>Tracheophyta</taxon>
        <taxon>Spermatophyta</taxon>
        <taxon>Magnoliopsida</taxon>
        <taxon>eudicotyledons</taxon>
        <taxon>Gunneridae</taxon>
        <taxon>Pentapetalae</taxon>
        <taxon>rosids</taxon>
        <taxon>malvids</taxon>
        <taxon>Malvales</taxon>
        <taxon>Malvaceae</taxon>
        <taxon>Malvoideae</taxon>
        <taxon>Gossypium</taxon>
    </lineage>
</organism>